<dbReference type="GeneID" id="37031342"/>
<proteinExistence type="predicted"/>
<dbReference type="Proteomes" id="UP000245884">
    <property type="component" value="Unassembled WGS sequence"/>
</dbReference>
<dbReference type="RefSeq" id="XP_025365729.1">
    <property type="nucleotide sequence ID" value="XM_025509519.1"/>
</dbReference>
<evidence type="ECO:0000313" key="2">
    <source>
        <dbReference type="Proteomes" id="UP000245884"/>
    </source>
</evidence>
<dbReference type="EMBL" id="KZ819662">
    <property type="protein sequence ID" value="PWN31117.1"/>
    <property type="molecule type" value="Genomic_DNA"/>
</dbReference>
<dbReference type="AlphaFoldDB" id="A0A316V0N7"/>
<protein>
    <submittedName>
        <fullName evidence="1">Uncharacterized protein</fullName>
    </submittedName>
</protein>
<sequence length="388" mass="43034">MAGITPIGSELLAALQRDDLASTILRGDYWASRQARSINARAARQGGQQRWLTAGTVYLRVDLARHLLTSIYVGRTGHAFYHFIEHWTNILLAQDGKWAYQTARTADTVLTFSIFEDQSASRHQRPAWINRAVVDGLWTLLLASYTASDTYNPLRASDGLPRLGWVTGSNATPCFEAPEAASKLTDLERVGGRMETYHSLLLRALILGQGLQHAAALARFHAAQEVHDAVVLTPLRAGRLPYNRRKGHNPTGIFMGGYISGEDLDILDQEAKSGRWFFELREGKVSSLYNLSLPDRALFAGLALVAYSACPEEDGYGEVVLTWDAAPMGICLRRFWDGLLGMLPPASIERRRQAHRAVVDGIIAQRHPRHNELSLRARLGWDGLGILT</sequence>
<reference evidence="1 2" key="1">
    <citation type="journal article" date="2018" name="Mol. Biol. Evol.">
        <title>Broad Genomic Sampling Reveals a Smut Pathogenic Ancestry of the Fungal Clade Ustilaginomycotina.</title>
        <authorList>
            <person name="Kijpornyongpan T."/>
            <person name="Mondo S.J."/>
            <person name="Barry K."/>
            <person name="Sandor L."/>
            <person name="Lee J."/>
            <person name="Lipzen A."/>
            <person name="Pangilinan J."/>
            <person name="LaButti K."/>
            <person name="Hainaut M."/>
            <person name="Henrissat B."/>
            <person name="Grigoriev I.V."/>
            <person name="Spatafora J.W."/>
            <person name="Aime M.C."/>
        </authorList>
    </citation>
    <scope>NUCLEOTIDE SEQUENCE [LARGE SCALE GENOMIC DNA]</scope>
    <source>
        <strain evidence="1 2">MCA 5214</strain>
    </source>
</reference>
<gene>
    <name evidence="1" type="ORF">BDZ90DRAFT_35250</name>
</gene>
<keyword evidence="2" id="KW-1185">Reference proteome</keyword>
<organism evidence="1 2">
    <name type="scientific">Jaminaea rosea</name>
    <dbReference type="NCBI Taxonomy" id="1569628"/>
    <lineage>
        <taxon>Eukaryota</taxon>
        <taxon>Fungi</taxon>
        <taxon>Dikarya</taxon>
        <taxon>Basidiomycota</taxon>
        <taxon>Ustilaginomycotina</taxon>
        <taxon>Exobasidiomycetes</taxon>
        <taxon>Microstromatales</taxon>
        <taxon>Microstromatales incertae sedis</taxon>
        <taxon>Jaminaea</taxon>
    </lineage>
</organism>
<evidence type="ECO:0000313" key="1">
    <source>
        <dbReference type="EMBL" id="PWN31117.1"/>
    </source>
</evidence>
<accession>A0A316V0N7</accession>
<name>A0A316V0N7_9BASI</name>